<feature type="compositionally biased region" description="Polar residues" evidence="1">
    <location>
        <begin position="394"/>
        <end position="408"/>
    </location>
</feature>
<feature type="compositionally biased region" description="Polar residues" evidence="1">
    <location>
        <begin position="517"/>
        <end position="538"/>
    </location>
</feature>
<reference evidence="3" key="1">
    <citation type="submission" date="2022-07" db="EMBL/GenBank/DDBJ databases">
        <title>Phylogenomic reconstructions and comparative analyses of Kickxellomycotina fungi.</title>
        <authorList>
            <person name="Reynolds N.K."/>
            <person name="Stajich J.E."/>
            <person name="Barry K."/>
            <person name="Grigoriev I.V."/>
            <person name="Crous P."/>
            <person name="Smith M.E."/>
        </authorList>
    </citation>
    <scope>NUCLEOTIDE SEQUENCE</scope>
    <source>
        <strain evidence="3">RSA 1196</strain>
    </source>
</reference>
<dbReference type="InterPro" id="IPR001206">
    <property type="entry name" value="Diacylglycerol_kinase_cat_dom"/>
</dbReference>
<dbReference type="EMBL" id="JANBPY010001335">
    <property type="protein sequence ID" value="KAJ1960466.1"/>
    <property type="molecule type" value="Genomic_DNA"/>
</dbReference>
<feature type="compositionally biased region" description="Low complexity" evidence="1">
    <location>
        <begin position="234"/>
        <end position="245"/>
    </location>
</feature>
<feature type="region of interest" description="Disordered" evidence="1">
    <location>
        <begin position="516"/>
        <end position="544"/>
    </location>
</feature>
<organism evidence="3 4">
    <name type="scientific">Dispira parvispora</name>
    <dbReference type="NCBI Taxonomy" id="1520584"/>
    <lineage>
        <taxon>Eukaryota</taxon>
        <taxon>Fungi</taxon>
        <taxon>Fungi incertae sedis</taxon>
        <taxon>Zoopagomycota</taxon>
        <taxon>Kickxellomycotina</taxon>
        <taxon>Dimargaritomycetes</taxon>
        <taxon>Dimargaritales</taxon>
        <taxon>Dimargaritaceae</taxon>
        <taxon>Dispira</taxon>
    </lineage>
</organism>
<feature type="domain" description="DAGKc" evidence="2">
    <location>
        <begin position="1"/>
        <end position="109"/>
    </location>
</feature>
<dbReference type="SUPFAM" id="SSF111331">
    <property type="entry name" value="NAD kinase/diacylglycerol kinase-like"/>
    <property type="match status" value="1"/>
</dbReference>
<feature type="compositionally biased region" description="Low complexity" evidence="1">
    <location>
        <begin position="620"/>
        <end position="630"/>
    </location>
</feature>
<gene>
    <name evidence="3" type="primary">SPHK1</name>
    <name evidence="3" type="ORF">IWQ62_004224</name>
</gene>
<sequence length="947" mass="100277">MCALARVKVEFHETTHADFAYDFGQTIHAQRYTTIATLSGDGLLHQLINGIMSRMDWQEAIKVPLGILPGGTCNGLAKSLDMGSLESATLSLIKGRTHAMDIMALSRPDGSITYGHLNLLWGILADIDIESEKLRWAGPLRMNLWGMVRWLQLRRYPGRLHLLPAEIDPATGQVVGTTPVRSTLRSVPDRFKLPEMRFDEGNDSTAFSANILGQTILQGSANNLNDPVPQTPASQLSTQLLPTTTKSNRSRRDRKSFAPTPGGRRSVYFNVKSLLPKPGGEFAPDVVFPVTAPLPAPWRIINGPFVNITATNVPWISQDFMASPFARLNDGAFDVVWCQDIPRGKVLQYLVDPIASAKQLNAGHYQHCKVRAIILEPLGDKGGLLASGKPPSSPNVTPTLGSRSTNDQGMGESSRGTLISTSVTADDGAIGDDNPEFSAGQAQSADDGKIPPSGPPEATATAKGSNNNPTEVTIGEPLTTSDHITSPKKPTEQNTLKRSKSLRVIGSRTWRIRLSFHGNSNEENSKVKSPNVPTSPSKETPVGQGRKLFGYTRRVKSVAVNGDLASKLASGAVDEEAAGALLDSAGVDSSGEPTTSPVSPKPKHKSRWVKPLNFLLKPTSSASSPSISESTDAAAVVPSRSPVPENRAPVSSPLSSPSMGTPKVAATKGRLTLDTSSRRGSPDALASSRQRTLSSPSLRTTPPLSASSISSRPVGVAPLAKPSCDSLHESTPPSTSLGLGGGAQSPKSYPGILDIDGEEIPCGPVKLECIPGLVTFVIPAWYSETKYSREYGNLQANAMCTPASQGLATDRPVSTLSTATDQDSPAYLATEGLPVTVGTRIEPIGPALDPEKSTGASRAPLSVSTTTTTTSAATTATGHNQGARFRGASLPLSPQLTSPNKLSAFPAITRQQLRQQRLLKYAYGDPVTTPSELSRASSCTSLGSFAV</sequence>
<dbReference type="GO" id="GO:0005737">
    <property type="term" value="C:cytoplasm"/>
    <property type="evidence" value="ECO:0007669"/>
    <property type="project" value="TreeGrafter"/>
</dbReference>
<feature type="region of interest" description="Disordered" evidence="1">
    <location>
        <begin position="222"/>
        <end position="264"/>
    </location>
</feature>
<dbReference type="AlphaFoldDB" id="A0A9W8APG7"/>
<feature type="compositionally biased region" description="Low complexity" evidence="1">
    <location>
        <begin position="687"/>
        <end position="708"/>
    </location>
</feature>
<dbReference type="Proteomes" id="UP001150925">
    <property type="component" value="Unassembled WGS sequence"/>
</dbReference>
<proteinExistence type="predicted"/>
<keyword evidence="3" id="KW-0808">Transferase</keyword>
<feature type="compositionally biased region" description="Polar residues" evidence="1">
    <location>
        <begin position="414"/>
        <end position="424"/>
    </location>
</feature>
<dbReference type="GO" id="GO:0016020">
    <property type="term" value="C:membrane"/>
    <property type="evidence" value="ECO:0007669"/>
    <property type="project" value="TreeGrafter"/>
</dbReference>
<accession>A0A9W8APG7</accession>
<feature type="compositionally biased region" description="Polar residues" evidence="1">
    <location>
        <begin position="462"/>
        <end position="471"/>
    </location>
</feature>
<dbReference type="GO" id="GO:0046512">
    <property type="term" value="P:sphingosine biosynthetic process"/>
    <property type="evidence" value="ECO:0007669"/>
    <property type="project" value="TreeGrafter"/>
</dbReference>
<dbReference type="OrthoDB" id="3853857at2759"/>
<dbReference type="PROSITE" id="PS50146">
    <property type="entry name" value="DAGK"/>
    <property type="match status" value="1"/>
</dbReference>
<name>A0A9W8APG7_9FUNG</name>
<dbReference type="PANTHER" id="PTHR12358:SF31">
    <property type="entry name" value="ACYLGLYCEROL KINASE, MITOCHONDRIAL"/>
    <property type="match status" value="1"/>
</dbReference>
<dbReference type="InterPro" id="IPR017438">
    <property type="entry name" value="ATP-NAD_kinase_N"/>
</dbReference>
<evidence type="ECO:0000313" key="4">
    <source>
        <dbReference type="Proteomes" id="UP001150925"/>
    </source>
</evidence>
<keyword evidence="3" id="KW-0418">Kinase</keyword>
<dbReference type="Gene3D" id="3.40.50.10330">
    <property type="entry name" value="Probable inorganic polyphosphate/atp-NAD kinase, domain 1"/>
    <property type="match status" value="1"/>
</dbReference>
<keyword evidence="4" id="KW-1185">Reference proteome</keyword>
<comment type="caution">
    <text evidence="3">The sequence shown here is derived from an EMBL/GenBank/DDBJ whole genome shotgun (WGS) entry which is preliminary data.</text>
</comment>
<dbReference type="GO" id="GO:0008481">
    <property type="term" value="F:sphingosine kinase activity"/>
    <property type="evidence" value="ECO:0007669"/>
    <property type="project" value="UniProtKB-EC"/>
</dbReference>
<dbReference type="EC" id="2.7.1.91" evidence="3"/>
<evidence type="ECO:0000256" key="1">
    <source>
        <dbReference type="SAM" id="MobiDB-lite"/>
    </source>
</evidence>
<evidence type="ECO:0000259" key="2">
    <source>
        <dbReference type="PROSITE" id="PS50146"/>
    </source>
</evidence>
<feature type="region of interest" description="Disordered" evidence="1">
    <location>
        <begin position="584"/>
        <end position="606"/>
    </location>
</feature>
<dbReference type="Gene3D" id="2.60.200.40">
    <property type="match status" value="1"/>
</dbReference>
<feature type="region of interest" description="Disordered" evidence="1">
    <location>
        <begin position="840"/>
        <end position="893"/>
    </location>
</feature>
<dbReference type="InterPro" id="IPR050187">
    <property type="entry name" value="Lipid_Phosphate_FormReg"/>
</dbReference>
<feature type="region of interest" description="Disordered" evidence="1">
    <location>
        <begin position="619"/>
        <end position="749"/>
    </location>
</feature>
<feature type="region of interest" description="Disordered" evidence="1">
    <location>
        <begin position="384"/>
        <end position="500"/>
    </location>
</feature>
<dbReference type="PANTHER" id="PTHR12358">
    <property type="entry name" value="SPHINGOSINE KINASE"/>
    <property type="match status" value="1"/>
</dbReference>
<dbReference type="Pfam" id="PF00781">
    <property type="entry name" value="DAGK_cat"/>
    <property type="match status" value="1"/>
</dbReference>
<protein>
    <submittedName>
        <fullName evidence="3">Sphingosine kinase 1</fullName>
        <ecNumber evidence="3">2.7.1.91</ecNumber>
    </submittedName>
</protein>
<feature type="compositionally biased region" description="Low complexity" evidence="1">
    <location>
        <begin position="864"/>
        <end position="877"/>
    </location>
</feature>
<evidence type="ECO:0000313" key="3">
    <source>
        <dbReference type="EMBL" id="KAJ1960466.1"/>
    </source>
</evidence>
<dbReference type="InterPro" id="IPR016064">
    <property type="entry name" value="NAD/diacylglycerol_kinase_sf"/>
</dbReference>